<accession>A0A6A6UPJ3</accession>
<protein>
    <submittedName>
        <fullName evidence="1">Gamma-glutamyltranspeptidase</fullName>
    </submittedName>
</protein>
<dbReference type="EMBL" id="MU004230">
    <property type="protein sequence ID" value="KAF2674172.1"/>
    <property type="molecule type" value="Genomic_DNA"/>
</dbReference>
<dbReference type="PANTHER" id="PTHR43881">
    <property type="entry name" value="GAMMA-GLUTAMYLTRANSPEPTIDASE (AFU_ORTHOLOGUE AFUA_4G13580)"/>
    <property type="match status" value="1"/>
</dbReference>
<dbReference type="Gene3D" id="1.10.246.230">
    <property type="match status" value="1"/>
</dbReference>
<sequence length="591" mass="62582">MASTTKPMYHFPSRRSVVHSLKGIVSSSQPIASQVGVRILEQGGNAADAAVAVAAVLNLTEPNSCGIGGDMFCMFYDASNGKIRALNGSGRSAANSSLESIRADLGIQEGRIPTTSVHSVTVPGAAAGWVDTVEKFGSGNLSLAEVLAPAIRLGEEGYPISEIAAYSWNKSEKRIKEASMFGHELLKPDTHAEGGYRAPKVGEIMTNRTLAHTFKQVAKHGKAGFYQGSVAHAIVKETTRQGGHLTLEDLRSHGDAGSEETEPISIRLTALGVNADRGGLNVYEHMPNGQGIVALMSLGIIQELEKTGQIKKWSISEHNSVDHLHPVIESLRLGFADAHWYVTDPNVISVPTAELLSPAYLSTRAALYKSTTALPQDLTHGSPALSSSDTVYFSVADEAGNACSFIFSNYLGFGSAIVPPGCGFTLQNRGSNFNIPAPGSSHPNEYAPSKRPYHTIIPALATHADTGELAHVLGVMGGFMQPQGHVQVLLNMHVFGMDEQSALDAPRICIGEGMPDADGTVKGMIISVEEGIPEETIEGLKKLGHEVVLVTGHDRSTFGRGQVITKRVDGGRVVWSAGSDPRADGAAMPVV</sequence>
<name>A0A6A6UPJ3_9PEZI</name>
<reference evidence="1" key="1">
    <citation type="journal article" date="2020" name="Stud. Mycol.">
        <title>101 Dothideomycetes genomes: a test case for predicting lifestyles and emergence of pathogens.</title>
        <authorList>
            <person name="Haridas S."/>
            <person name="Albert R."/>
            <person name="Binder M."/>
            <person name="Bloem J."/>
            <person name="Labutti K."/>
            <person name="Salamov A."/>
            <person name="Andreopoulos B."/>
            <person name="Baker S."/>
            <person name="Barry K."/>
            <person name="Bills G."/>
            <person name="Bluhm B."/>
            <person name="Cannon C."/>
            <person name="Castanera R."/>
            <person name="Culley D."/>
            <person name="Daum C."/>
            <person name="Ezra D."/>
            <person name="Gonzalez J."/>
            <person name="Henrissat B."/>
            <person name="Kuo A."/>
            <person name="Liang C."/>
            <person name="Lipzen A."/>
            <person name="Lutzoni F."/>
            <person name="Magnuson J."/>
            <person name="Mondo S."/>
            <person name="Nolan M."/>
            <person name="Ohm R."/>
            <person name="Pangilinan J."/>
            <person name="Park H.-J."/>
            <person name="Ramirez L."/>
            <person name="Alfaro M."/>
            <person name="Sun H."/>
            <person name="Tritt A."/>
            <person name="Yoshinaga Y."/>
            <person name="Zwiers L.-H."/>
            <person name="Turgeon B."/>
            <person name="Goodwin S."/>
            <person name="Spatafora J."/>
            <person name="Crous P."/>
            <person name="Grigoriev I."/>
        </authorList>
    </citation>
    <scope>NUCLEOTIDE SEQUENCE</scope>
    <source>
        <strain evidence="1">CBS 115976</strain>
    </source>
</reference>
<dbReference type="PANTHER" id="PTHR43881:SF1">
    <property type="entry name" value="GAMMA-GLUTAMYLTRANSPEPTIDASE (AFU_ORTHOLOGUE AFUA_4G13580)"/>
    <property type="match status" value="1"/>
</dbReference>
<dbReference type="SUPFAM" id="SSF56235">
    <property type="entry name" value="N-terminal nucleophile aminohydrolases (Ntn hydrolases)"/>
    <property type="match status" value="1"/>
</dbReference>
<evidence type="ECO:0000313" key="2">
    <source>
        <dbReference type="Proteomes" id="UP000799302"/>
    </source>
</evidence>
<dbReference type="PRINTS" id="PR01210">
    <property type="entry name" value="GGTRANSPTASE"/>
</dbReference>
<dbReference type="OrthoDB" id="2015213at2759"/>
<dbReference type="Pfam" id="PF01019">
    <property type="entry name" value="G_glu_transpept"/>
    <property type="match status" value="1"/>
</dbReference>
<proteinExistence type="predicted"/>
<dbReference type="Gene3D" id="3.60.20.40">
    <property type="match status" value="1"/>
</dbReference>
<dbReference type="InterPro" id="IPR029055">
    <property type="entry name" value="Ntn_hydrolases_N"/>
</dbReference>
<dbReference type="AlphaFoldDB" id="A0A6A6UPJ3"/>
<gene>
    <name evidence="1" type="ORF">BT63DRAFT_419477</name>
</gene>
<keyword evidence="2" id="KW-1185">Reference proteome</keyword>
<organism evidence="1 2">
    <name type="scientific">Microthyrium microscopicum</name>
    <dbReference type="NCBI Taxonomy" id="703497"/>
    <lineage>
        <taxon>Eukaryota</taxon>
        <taxon>Fungi</taxon>
        <taxon>Dikarya</taxon>
        <taxon>Ascomycota</taxon>
        <taxon>Pezizomycotina</taxon>
        <taxon>Dothideomycetes</taxon>
        <taxon>Dothideomycetes incertae sedis</taxon>
        <taxon>Microthyriales</taxon>
        <taxon>Microthyriaceae</taxon>
        <taxon>Microthyrium</taxon>
    </lineage>
</organism>
<dbReference type="InterPro" id="IPR052896">
    <property type="entry name" value="GGT-like_enzyme"/>
</dbReference>
<dbReference type="InterPro" id="IPR043137">
    <property type="entry name" value="GGT_ssub_C"/>
</dbReference>
<evidence type="ECO:0000313" key="1">
    <source>
        <dbReference type="EMBL" id="KAF2674172.1"/>
    </source>
</evidence>
<dbReference type="Proteomes" id="UP000799302">
    <property type="component" value="Unassembled WGS sequence"/>
</dbReference>